<organism evidence="1 2">
    <name type="scientific">Ixodes persulcatus</name>
    <name type="common">Taiga tick</name>
    <dbReference type="NCBI Taxonomy" id="34615"/>
    <lineage>
        <taxon>Eukaryota</taxon>
        <taxon>Metazoa</taxon>
        <taxon>Ecdysozoa</taxon>
        <taxon>Arthropoda</taxon>
        <taxon>Chelicerata</taxon>
        <taxon>Arachnida</taxon>
        <taxon>Acari</taxon>
        <taxon>Parasitiformes</taxon>
        <taxon>Ixodida</taxon>
        <taxon>Ixodoidea</taxon>
        <taxon>Ixodidae</taxon>
        <taxon>Ixodinae</taxon>
        <taxon>Ixodes</taxon>
    </lineage>
</organism>
<name>A0AC60P499_IXOPE</name>
<evidence type="ECO:0000313" key="2">
    <source>
        <dbReference type="Proteomes" id="UP000805193"/>
    </source>
</evidence>
<accession>A0AC60P499</accession>
<protein>
    <submittedName>
        <fullName evidence="1">Uncharacterized protein</fullName>
    </submittedName>
</protein>
<comment type="caution">
    <text evidence="1">The sequence shown here is derived from an EMBL/GenBank/DDBJ whole genome shotgun (WGS) entry which is preliminary data.</text>
</comment>
<evidence type="ECO:0000313" key="1">
    <source>
        <dbReference type="EMBL" id="KAG0414235.1"/>
    </source>
</evidence>
<sequence>MLGNVAVLLEPIGARLLHVSVYRLPPYVTEEAVVQALITYGKVKGISYVTFRDRPDMTGTRMVKVEMTKPIPNSISIQGHRVMVDYRGLRRVCSKCGQEGHIGPACKTPRCDRCAIFGHSTAGCTEPCQRCGHAHATVDCTQRKTYAAATQSTAARPSRVQPQETATAPVVPPASEQPQDDPSPPVGPQDVPPPQGNPVAAHDSQLSEAGRLSSDADHLVVVEDDEVTPGQGHPLSSPASPRVSATPGTLEQLGAEAAPAGTPAGTPAAAPAGASSAVDVTMERDRQDVKCGFSSSSSGSDAPNSAAVKKKRLVDKDSPEDSDLEGYSDLEF</sequence>
<reference evidence="1 2" key="1">
    <citation type="journal article" date="2020" name="Cell">
        <title>Large-Scale Comparative Analyses of Tick Genomes Elucidate Their Genetic Diversity and Vector Capacities.</title>
        <authorList>
            <consortium name="Tick Genome and Microbiome Consortium (TIGMIC)"/>
            <person name="Jia N."/>
            <person name="Wang J."/>
            <person name="Shi W."/>
            <person name="Du L."/>
            <person name="Sun Y."/>
            <person name="Zhan W."/>
            <person name="Jiang J.F."/>
            <person name="Wang Q."/>
            <person name="Zhang B."/>
            <person name="Ji P."/>
            <person name="Bell-Sakyi L."/>
            <person name="Cui X.M."/>
            <person name="Yuan T.T."/>
            <person name="Jiang B.G."/>
            <person name="Yang W.F."/>
            <person name="Lam T.T."/>
            <person name="Chang Q.C."/>
            <person name="Ding S.J."/>
            <person name="Wang X.J."/>
            <person name="Zhu J.G."/>
            <person name="Ruan X.D."/>
            <person name="Zhao L."/>
            <person name="Wei J.T."/>
            <person name="Ye R.Z."/>
            <person name="Que T.C."/>
            <person name="Du C.H."/>
            <person name="Zhou Y.H."/>
            <person name="Cheng J.X."/>
            <person name="Dai P.F."/>
            <person name="Guo W.B."/>
            <person name="Han X.H."/>
            <person name="Huang E.J."/>
            <person name="Li L.F."/>
            <person name="Wei W."/>
            <person name="Gao Y.C."/>
            <person name="Liu J.Z."/>
            <person name="Shao H.Z."/>
            <person name="Wang X."/>
            <person name="Wang C.C."/>
            <person name="Yang T.C."/>
            <person name="Huo Q.B."/>
            <person name="Li W."/>
            <person name="Chen H.Y."/>
            <person name="Chen S.E."/>
            <person name="Zhou L.G."/>
            <person name="Ni X.B."/>
            <person name="Tian J.H."/>
            <person name="Sheng Y."/>
            <person name="Liu T."/>
            <person name="Pan Y.S."/>
            <person name="Xia L.Y."/>
            <person name="Li J."/>
            <person name="Zhao F."/>
            <person name="Cao W.C."/>
        </authorList>
    </citation>
    <scope>NUCLEOTIDE SEQUENCE [LARGE SCALE GENOMIC DNA]</scope>
    <source>
        <strain evidence="1">Iper-2018</strain>
    </source>
</reference>
<keyword evidence="2" id="KW-1185">Reference proteome</keyword>
<dbReference type="EMBL" id="JABSTQ010011192">
    <property type="protein sequence ID" value="KAG0414235.1"/>
    <property type="molecule type" value="Genomic_DNA"/>
</dbReference>
<dbReference type="Proteomes" id="UP000805193">
    <property type="component" value="Unassembled WGS sequence"/>
</dbReference>
<gene>
    <name evidence="1" type="ORF">HPB47_008582</name>
</gene>
<proteinExistence type="predicted"/>